<keyword evidence="3 6" id="KW-0489">Methyltransferase</keyword>
<dbReference type="Gene3D" id="3.40.50.150">
    <property type="entry name" value="Vaccinia Virus protein VP39"/>
    <property type="match status" value="1"/>
</dbReference>
<dbReference type="InterPro" id="IPR029063">
    <property type="entry name" value="SAM-dependent_MTases_sf"/>
</dbReference>
<evidence type="ECO:0000256" key="1">
    <source>
        <dbReference type="ARBA" id="ARBA00010396"/>
    </source>
</evidence>
<feature type="binding site" evidence="6">
    <location>
        <position position="52"/>
    </location>
    <ligand>
        <name>S-adenosyl-L-methionine</name>
        <dbReference type="ChEBI" id="CHEBI:59789"/>
    </ligand>
</feature>
<dbReference type="GO" id="GO:0008168">
    <property type="term" value="F:methyltransferase activity"/>
    <property type="evidence" value="ECO:0007669"/>
    <property type="project" value="UniProtKB-KW"/>
</dbReference>
<dbReference type="HAMAP" id="MF_01007">
    <property type="entry name" value="16SrRNA_methyltr_H"/>
    <property type="match status" value="1"/>
</dbReference>
<reference evidence="7" key="1">
    <citation type="submission" date="2021-03" db="EMBL/GenBank/DDBJ databases">
        <title>Genomic Encyclopedia of Type Strains, Phase IV (KMG-IV): sequencing the most valuable type-strain genomes for metagenomic binning, comparative biology and taxonomic classification.</title>
        <authorList>
            <person name="Goeker M."/>
        </authorList>
    </citation>
    <scope>NUCLEOTIDE SEQUENCE</scope>
    <source>
        <strain evidence="7">DSM 101588</strain>
    </source>
</reference>
<evidence type="ECO:0000256" key="3">
    <source>
        <dbReference type="ARBA" id="ARBA00022603"/>
    </source>
</evidence>
<dbReference type="InterPro" id="IPR002903">
    <property type="entry name" value="RsmH"/>
</dbReference>
<keyword evidence="6" id="KW-0963">Cytoplasm</keyword>
<dbReference type="InterPro" id="IPR023397">
    <property type="entry name" value="SAM-dep_MeTrfase_MraW_recog"/>
</dbReference>
<comment type="function">
    <text evidence="6">Specifically methylates the N4 position of cytidine in position 1402 (C1402) of 16S rRNA.</text>
</comment>
<comment type="caution">
    <text evidence="7">The sequence shown here is derived from an EMBL/GenBank/DDBJ whole genome shotgun (WGS) entry which is preliminary data.</text>
</comment>
<dbReference type="PANTHER" id="PTHR11265:SF0">
    <property type="entry name" value="12S RRNA N4-METHYLCYTIDINE METHYLTRANSFERASE"/>
    <property type="match status" value="1"/>
</dbReference>
<comment type="subcellular location">
    <subcellularLocation>
        <location evidence="6">Cytoplasm</location>
    </subcellularLocation>
</comment>
<evidence type="ECO:0000256" key="6">
    <source>
        <dbReference type="HAMAP-Rule" id="MF_01007"/>
    </source>
</evidence>
<keyword evidence="2 6" id="KW-0698">rRNA processing</keyword>
<dbReference type="Gene3D" id="1.10.150.170">
    <property type="entry name" value="Putative methyltransferase TM0872, insert domain"/>
    <property type="match status" value="1"/>
</dbReference>
<dbReference type="PANTHER" id="PTHR11265">
    <property type="entry name" value="S-ADENOSYL-METHYLTRANSFERASE MRAW"/>
    <property type="match status" value="1"/>
</dbReference>
<evidence type="ECO:0000313" key="7">
    <source>
        <dbReference type="EMBL" id="MBP2071349.1"/>
    </source>
</evidence>
<feature type="binding site" evidence="6">
    <location>
        <position position="106"/>
    </location>
    <ligand>
        <name>S-adenosyl-L-methionine</name>
        <dbReference type="ChEBI" id="CHEBI:59789"/>
    </ligand>
</feature>
<dbReference type="NCBIfam" id="TIGR00006">
    <property type="entry name" value="16S rRNA (cytosine(1402)-N(4))-methyltransferase RsmH"/>
    <property type="match status" value="1"/>
</dbReference>
<keyword evidence="8" id="KW-1185">Reference proteome</keyword>
<evidence type="ECO:0000313" key="8">
    <source>
        <dbReference type="Proteomes" id="UP001166402"/>
    </source>
</evidence>
<evidence type="ECO:0000256" key="5">
    <source>
        <dbReference type="ARBA" id="ARBA00022691"/>
    </source>
</evidence>
<evidence type="ECO:0000256" key="2">
    <source>
        <dbReference type="ARBA" id="ARBA00022552"/>
    </source>
</evidence>
<keyword evidence="4 6" id="KW-0808">Transferase</keyword>
<name>A0ABS4NCF2_9THEO</name>
<dbReference type="SUPFAM" id="SSF53335">
    <property type="entry name" value="S-adenosyl-L-methionine-dependent methyltransferases"/>
    <property type="match status" value="1"/>
</dbReference>
<accession>A0ABS4NCF2</accession>
<protein>
    <recommendedName>
        <fullName evidence="6">Ribosomal RNA small subunit methyltransferase H</fullName>
        <ecNumber evidence="6">2.1.1.199</ecNumber>
    </recommendedName>
    <alternativeName>
        <fullName evidence="6">16S rRNA m(4)C1402 methyltransferase</fullName>
    </alternativeName>
    <alternativeName>
        <fullName evidence="6">rRNA (cytosine-N(4)-)-methyltransferase RsmH</fullName>
    </alternativeName>
</protein>
<dbReference type="EMBL" id="JAGGLT010000007">
    <property type="protein sequence ID" value="MBP2071349.1"/>
    <property type="molecule type" value="Genomic_DNA"/>
</dbReference>
<dbReference type="Pfam" id="PF01795">
    <property type="entry name" value="Methyltransf_5"/>
    <property type="match status" value="1"/>
</dbReference>
<keyword evidence="5 6" id="KW-0949">S-adenosyl-L-methionine</keyword>
<dbReference type="Proteomes" id="UP001166402">
    <property type="component" value="Unassembled WGS sequence"/>
</dbReference>
<dbReference type="GO" id="GO:0032259">
    <property type="term" value="P:methylation"/>
    <property type="evidence" value="ECO:0007669"/>
    <property type="project" value="UniProtKB-KW"/>
</dbReference>
<dbReference type="SUPFAM" id="SSF81799">
    <property type="entry name" value="Putative methyltransferase TM0872, insert domain"/>
    <property type="match status" value="1"/>
</dbReference>
<sequence length="310" mass="35370">MEFKHESVLLNETIEYLKVKPDGVYVDGTLGGGGHSYEILRRLSTGRLIAIDRDMDAINAASVRLKDFNNVTYVHDNYKNIKNILKNLGIERIDGAVLDLGVSSYQLDEVRRGFSYMHDAPLDMRMDKKSALTAEHVVNNYSEDDIAKILYDYGEEKWAKRIAKFIVEERKKRPIKTTFQLVDIIKKAVPASKRRTGHHPAKRTFQAIRIEVNDELKGLDNAIDDFIDVMNPNGRIAIITFHSLEDRIVKNMYKKLENPCTCPKNLPCTCGKKPVIKIITKKPVTPDEAELETNPRSRSAKLRVAEKLLF</sequence>
<proteinExistence type="inferred from homology"/>
<gene>
    <name evidence="6" type="primary">rsmH</name>
    <name evidence="7" type="ORF">J2Z80_000863</name>
</gene>
<dbReference type="EC" id="2.1.1.199" evidence="6"/>
<dbReference type="PIRSF" id="PIRSF004486">
    <property type="entry name" value="MraW"/>
    <property type="match status" value="1"/>
</dbReference>
<organism evidence="7 8">
    <name type="scientific">Thermoanaerobacterium butyriciformans</name>
    <dbReference type="NCBI Taxonomy" id="1702242"/>
    <lineage>
        <taxon>Bacteria</taxon>
        <taxon>Bacillati</taxon>
        <taxon>Bacillota</taxon>
        <taxon>Clostridia</taxon>
        <taxon>Thermoanaerobacterales</taxon>
        <taxon>Thermoanaerobacteraceae</taxon>
        <taxon>Thermoanaerobacterium</taxon>
    </lineage>
</organism>
<feature type="binding site" evidence="6">
    <location>
        <position position="78"/>
    </location>
    <ligand>
        <name>S-adenosyl-L-methionine</name>
        <dbReference type="ChEBI" id="CHEBI:59789"/>
    </ligand>
</feature>
<evidence type="ECO:0000256" key="4">
    <source>
        <dbReference type="ARBA" id="ARBA00022679"/>
    </source>
</evidence>
<feature type="binding site" evidence="6">
    <location>
        <begin position="33"/>
        <end position="35"/>
    </location>
    <ligand>
        <name>S-adenosyl-L-methionine</name>
        <dbReference type="ChEBI" id="CHEBI:59789"/>
    </ligand>
</feature>
<comment type="catalytic activity">
    <reaction evidence="6">
        <text>cytidine(1402) in 16S rRNA + S-adenosyl-L-methionine = N(4)-methylcytidine(1402) in 16S rRNA + S-adenosyl-L-homocysteine + H(+)</text>
        <dbReference type="Rhea" id="RHEA:42928"/>
        <dbReference type="Rhea" id="RHEA-COMP:10286"/>
        <dbReference type="Rhea" id="RHEA-COMP:10287"/>
        <dbReference type="ChEBI" id="CHEBI:15378"/>
        <dbReference type="ChEBI" id="CHEBI:57856"/>
        <dbReference type="ChEBI" id="CHEBI:59789"/>
        <dbReference type="ChEBI" id="CHEBI:74506"/>
        <dbReference type="ChEBI" id="CHEBI:82748"/>
        <dbReference type="EC" id="2.1.1.199"/>
    </reaction>
</comment>
<feature type="binding site" evidence="6">
    <location>
        <position position="99"/>
    </location>
    <ligand>
        <name>S-adenosyl-L-methionine</name>
        <dbReference type="ChEBI" id="CHEBI:59789"/>
    </ligand>
</feature>
<comment type="similarity">
    <text evidence="1 6">Belongs to the methyltransferase superfamily. RsmH family.</text>
</comment>
<dbReference type="RefSeq" id="WP_209453273.1">
    <property type="nucleotide sequence ID" value="NZ_JAGGLT010000007.1"/>
</dbReference>